<sequence length="282" mass="30151">MQREPDLVTGDAVVLDLRLARSASRALSYGVDLLVQVASLLLVLLVFALTAVPEDTALVVAIVTTVQVLVLVGYPAVCETLTRGRTLGKAALGLRVVRDDGGPIRFRHALIRALAGAFVDFGPFGAWSFVGFLTSLASAKGKRVGDYLAGTVVIRERVPESRSAGFMMPPALAHWAAQLDLTRLPDALALQARQYLGRYHELNQGARDRIGAELAAEVAEHVGAPVPPYTPAWAYLSAVLAERQARDYARLSAAPRPQEQPAEPPRPSTSDSPGESPFTPPS</sequence>
<organism evidence="8 9">
    <name type="scientific">Prauserella endophytica</name>
    <dbReference type="NCBI Taxonomy" id="1592324"/>
    <lineage>
        <taxon>Bacteria</taxon>
        <taxon>Bacillati</taxon>
        <taxon>Actinomycetota</taxon>
        <taxon>Actinomycetes</taxon>
        <taxon>Pseudonocardiales</taxon>
        <taxon>Pseudonocardiaceae</taxon>
        <taxon>Prauserella</taxon>
        <taxon>Prauserella coralliicola group</taxon>
    </lineage>
</organism>
<feature type="domain" description="RDD" evidence="7">
    <location>
        <begin position="25"/>
        <end position="150"/>
    </location>
</feature>
<dbReference type="RefSeq" id="WP_112276087.1">
    <property type="nucleotide sequence ID" value="NZ_SWMS01000020.1"/>
</dbReference>
<evidence type="ECO:0000256" key="5">
    <source>
        <dbReference type="SAM" id="MobiDB-lite"/>
    </source>
</evidence>
<evidence type="ECO:0000256" key="4">
    <source>
        <dbReference type="ARBA" id="ARBA00023136"/>
    </source>
</evidence>
<evidence type="ECO:0000256" key="1">
    <source>
        <dbReference type="ARBA" id="ARBA00004141"/>
    </source>
</evidence>
<evidence type="ECO:0000256" key="6">
    <source>
        <dbReference type="SAM" id="Phobius"/>
    </source>
</evidence>
<dbReference type="InterPro" id="IPR010432">
    <property type="entry name" value="RDD"/>
</dbReference>
<feature type="region of interest" description="Disordered" evidence="5">
    <location>
        <begin position="249"/>
        <end position="282"/>
    </location>
</feature>
<evidence type="ECO:0000256" key="3">
    <source>
        <dbReference type="ARBA" id="ARBA00022989"/>
    </source>
</evidence>
<dbReference type="PANTHER" id="PTHR38480:SF1">
    <property type="entry name" value="SLR0254 PROTEIN"/>
    <property type="match status" value="1"/>
</dbReference>
<feature type="transmembrane region" description="Helical" evidence="6">
    <location>
        <begin position="57"/>
        <end position="77"/>
    </location>
</feature>
<keyword evidence="4 6" id="KW-0472">Membrane</keyword>
<proteinExistence type="predicted"/>
<dbReference type="EMBL" id="SWMS01000020">
    <property type="protein sequence ID" value="TKG64501.1"/>
    <property type="molecule type" value="Genomic_DNA"/>
</dbReference>
<dbReference type="Proteomes" id="UP000309992">
    <property type="component" value="Unassembled WGS sequence"/>
</dbReference>
<evidence type="ECO:0000313" key="9">
    <source>
        <dbReference type="Proteomes" id="UP000309992"/>
    </source>
</evidence>
<comment type="subcellular location">
    <subcellularLocation>
        <location evidence="1">Membrane</location>
        <topology evidence="1">Multi-pass membrane protein</topology>
    </subcellularLocation>
</comment>
<name>A0ABY2RXI9_9PSEU</name>
<keyword evidence="3 6" id="KW-1133">Transmembrane helix</keyword>
<evidence type="ECO:0000313" key="8">
    <source>
        <dbReference type="EMBL" id="TKG64501.1"/>
    </source>
</evidence>
<gene>
    <name evidence="8" type="ORF">FCN18_28575</name>
</gene>
<reference evidence="8 9" key="1">
    <citation type="journal article" date="2015" name="Antonie Van Leeuwenhoek">
        <title>Prauserella endophytica sp. nov., an endophytic actinobacterium isolated from Tamarix taklamakanensis.</title>
        <authorList>
            <person name="Liu J.M."/>
            <person name="Habden X."/>
            <person name="Guo L."/>
            <person name="Tuo L."/>
            <person name="Jiang Z.K."/>
            <person name="Liu S.W."/>
            <person name="Liu X.F."/>
            <person name="Chen L."/>
            <person name="Li R.F."/>
            <person name="Zhang Y.Q."/>
            <person name="Sun C.H."/>
        </authorList>
    </citation>
    <scope>NUCLEOTIDE SEQUENCE [LARGE SCALE GENOMIC DNA]</scope>
    <source>
        <strain evidence="8 9">CGMCC 4.7182</strain>
    </source>
</reference>
<dbReference type="PANTHER" id="PTHR38480">
    <property type="entry name" value="SLR0254 PROTEIN"/>
    <property type="match status" value="1"/>
</dbReference>
<dbReference type="Pfam" id="PF06271">
    <property type="entry name" value="RDD"/>
    <property type="match status" value="1"/>
</dbReference>
<evidence type="ECO:0000259" key="7">
    <source>
        <dbReference type="Pfam" id="PF06271"/>
    </source>
</evidence>
<comment type="caution">
    <text evidence="8">The sequence shown here is derived from an EMBL/GenBank/DDBJ whole genome shotgun (WGS) entry which is preliminary data.</text>
</comment>
<accession>A0ABY2RXI9</accession>
<keyword evidence="2 6" id="KW-0812">Transmembrane</keyword>
<evidence type="ECO:0000256" key="2">
    <source>
        <dbReference type="ARBA" id="ARBA00022692"/>
    </source>
</evidence>
<protein>
    <submittedName>
        <fullName evidence="8">RDD family protein</fullName>
    </submittedName>
</protein>
<feature type="transmembrane region" description="Helical" evidence="6">
    <location>
        <begin position="26"/>
        <end position="51"/>
    </location>
</feature>
<keyword evidence="9" id="KW-1185">Reference proteome</keyword>